<dbReference type="PANTHER" id="PTHR30535:SF34">
    <property type="entry name" value="MOLYBDATE-BINDING PROTEIN MOLA"/>
    <property type="match status" value="1"/>
</dbReference>
<dbReference type="Proteomes" id="UP001437460">
    <property type="component" value="Unassembled WGS sequence"/>
</dbReference>
<proteinExistence type="inferred from homology"/>
<sequence>MRKMVGLVLAGAAAFALTACSGNNASQSTEAVATTVSEMQTEAAAETEVGSYTVTDVRGKEIEFDAVPERVATVGKPFPSIYYAIEGATDNIVGCNPSSITAYNESVLKDMYPQLENAETDWCTKDSTVNVEELLKLRPDVVFIYSTKDKEIEKMENAGLRVVALRSAELDSVKENLQIMAAVCQKEERGEQLVQYIDEGIEKVASRLTDVAEEDKPTVVEFYSDMNVSVKQYDHWMIPSGAKNPAEDLTGKMVEVDMEQMLLWNPDIIYIGNHSDLMPSDLLENKQDGRDWSVINAIKNHQVYKIPIGAYRWDPAGVETPLMVKWAAKIQYPDIFADMDMKEEVKEFFEFVYQYELTDEQVSEILDNRQE</sequence>
<dbReference type="PANTHER" id="PTHR30535">
    <property type="entry name" value="VITAMIN B12-BINDING PROTEIN"/>
    <property type="match status" value="1"/>
</dbReference>
<keyword evidence="2" id="KW-0732">Signal</keyword>
<gene>
    <name evidence="4" type="ORF">WMO41_15655</name>
</gene>
<protein>
    <submittedName>
        <fullName evidence="4">ABC transporter substrate-binding protein</fullName>
    </submittedName>
</protein>
<name>A0ABV1HSL9_9FIRM</name>
<feature type="domain" description="Fe/B12 periplasmic-binding" evidence="3">
    <location>
        <begin position="70"/>
        <end position="335"/>
    </location>
</feature>
<keyword evidence="5" id="KW-1185">Reference proteome</keyword>
<evidence type="ECO:0000256" key="1">
    <source>
        <dbReference type="ARBA" id="ARBA00008814"/>
    </source>
</evidence>
<dbReference type="SUPFAM" id="SSF53807">
    <property type="entry name" value="Helical backbone' metal receptor"/>
    <property type="match status" value="1"/>
</dbReference>
<comment type="similarity">
    <text evidence="1">Belongs to the bacterial solute-binding protein 8 family.</text>
</comment>
<feature type="signal peptide" evidence="2">
    <location>
        <begin position="1"/>
        <end position="25"/>
    </location>
</feature>
<accession>A0ABV1HSL9</accession>
<evidence type="ECO:0000313" key="5">
    <source>
        <dbReference type="Proteomes" id="UP001437460"/>
    </source>
</evidence>
<dbReference type="Pfam" id="PF01497">
    <property type="entry name" value="Peripla_BP_2"/>
    <property type="match status" value="1"/>
</dbReference>
<organism evidence="4 5">
    <name type="scientific">Ventrimonas faecis</name>
    <dbReference type="NCBI Taxonomy" id="3133170"/>
    <lineage>
        <taxon>Bacteria</taxon>
        <taxon>Bacillati</taxon>
        <taxon>Bacillota</taxon>
        <taxon>Clostridia</taxon>
        <taxon>Lachnospirales</taxon>
        <taxon>Lachnospiraceae</taxon>
        <taxon>Ventrimonas</taxon>
    </lineage>
</organism>
<dbReference type="PROSITE" id="PS50983">
    <property type="entry name" value="FE_B12_PBP"/>
    <property type="match status" value="1"/>
</dbReference>
<dbReference type="InterPro" id="IPR050902">
    <property type="entry name" value="ABC_Transporter_SBP"/>
</dbReference>
<dbReference type="EMBL" id="JBBMFJ010000058">
    <property type="protein sequence ID" value="MEQ2564583.1"/>
    <property type="molecule type" value="Genomic_DNA"/>
</dbReference>
<dbReference type="Gene3D" id="3.40.50.1980">
    <property type="entry name" value="Nitrogenase molybdenum iron protein domain"/>
    <property type="match status" value="2"/>
</dbReference>
<evidence type="ECO:0000313" key="4">
    <source>
        <dbReference type="EMBL" id="MEQ2564583.1"/>
    </source>
</evidence>
<reference evidence="4 5" key="1">
    <citation type="submission" date="2024-03" db="EMBL/GenBank/DDBJ databases">
        <title>Human intestinal bacterial collection.</title>
        <authorList>
            <person name="Pauvert C."/>
            <person name="Hitch T.C.A."/>
            <person name="Clavel T."/>
        </authorList>
    </citation>
    <scope>NUCLEOTIDE SEQUENCE [LARGE SCALE GENOMIC DNA]</scope>
    <source>
        <strain evidence="4 5">CLA-AP-H27</strain>
    </source>
</reference>
<dbReference type="PROSITE" id="PS51257">
    <property type="entry name" value="PROKAR_LIPOPROTEIN"/>
    <property type="match status" value="1"/>
</dbReference>
<dbReference type="InterPro" id="IPR002491">
    <property type="entry name" value="ABC_transptr_periplasmic_BD"/>
</dbReference>
<dbReference type="Gene3D" id="1.20.58.2180">
    <property type="match status" value="1"/>
</dbReference>
<evidence type="ECO:0000256" key="2">
    <source>
        <dbReference type="SAM" id="SignalP"/>
    </source>
</evidence>
<evidence type="ECO:0000259" key="3">
    <source>
        <dbReference type="PROSITE" id="PS50983"/>
    </source>
</evidence>
<comment type="caution">
    <text evidence="4">The sequence shown here is derived from an EMBL/GenBank/DDBJ whole genome shotgun (WGS) entry which is preliminary data.</text>
</comment>
<dbReference type="RefSeq" id="WP_349230567.1">
    <property type="nucleotide sequence ID" value="NZ_JBBMFJ010000058.1"/>
</dbReference>
<feature type="chain" id="PRO_5046946896" evidence="2">
    <location>
        <begin position="26"/>
        <end position="371"/>
    </location>
</feature>